<reference evidence="2 3" key="1">
    <citation type="journal article" date="2018" name="Sci. Rep.">
        <title>Genomic signatures of local adaptation to the degree of environmental predictability in rotifers.</title>
        <authorList>
            <person name="Franch-Gras L."/>
            <person name="Hahn C."/>
            <person name="Garcia-Roger E.M."/>
            <person name="Carmona M.J."/>
            <person name="Serra M."/>
            <person name="Gomez A."/>
        </authorList>
    </citation>
    <scope>NUCLEOTIDE SEQUENCE [LARGE SCALE GENOMIC DNA]</scope>
    <source>
        <strain evidence="2">HYR1</strain>
    </source>
</reference>
<evidence type="ECO:0000256" key="1">
    <source>
        <dbReference type="SAM" id="SignalP"/>
    </source>
</evidence>
<dbReference type="AlphaFoldDB" id="A0A3M7T088"/>
<name>A0A3M7T088_BRAPC</name>
<feature type="signal peptide" evidence="1">
    <location>
        <begin position="1"/>
        <end position="18"/>
    </location>
</feature>
<keyword evidence="1" id="KW-0732">Signal</keyword>
<keyword evidence="3" id="KW-1185">Reference proteome</keyword>
<organism evidence="2 3">
    <name type="scientific">Brachionus plicatilis</name>
    <name type="common">Marine rotifer</name>
    <name type="synonym">Brachionus muelleri</name>
    <dbReference type="NCBI Taxonomy" id="10195"/>
    <lineage>
        <taxon>Eukaryota</taxon>
        <taxon>Metazoa</taxon>
        <taxon>Spiralia</taxon>
        <taxon>Gnathifera</taxon>
        <taxon>Rotifera</taxon>
        <taxon>Eurotatoria</taxon>
        <taxon>Monogononta</taxon>
        <taxon>Pseudotrocha</taxon>
        <taxon>Ploima</taxon>
        <taxon>Brachionidae</taxon>
        <taxon>Brachionus</taxon>
    </lineage>
</organism>
<dbReference type="EMBL" id="REGN01000502">
    <property type="protein sequence ID" value="RNA41454.1"/>
    <property type="molecule type" value="Genomic_DNA"/>
</dbReference>
<protein>
    <submittedName>
        <fullName evidence="2">Uncharacterized protein</fullName>
    </submittedName>
</protein>
<proteinExistence type="predicted"/>
<dbReference type="Proteomes" id="UP000276133">
    <property type="component" value="Unassembled WGS sequence"/>
</dbReference>
<comment type="caution">
    <text evidence="2">The sequence shown here is derived from an EMBL/GenBank/DDBJ whole genome shotgun (WGS) entry which is preliminary data.</text>
</comment>
<gene>
    <name evidence="2" type="ORF">BpHYR1_048149</name>
</gene>
<evidence type="ECO:0000313" key="3">
    <source>
        <dbReference type="Proteomes" id="UP000276133"/>
    </source>
</evidence>
<sequence>MIRNSAFIILLCVLYASAGLYQIQVTDDPCPYKIENNVDQLNLLDFNSANKPARDHIIIPTRTSIDPSTRTYYAFQNNILKILT</sequence>
<feature type="chain" id="PRO_5018024154" evidence="1">
    <location>
        <begin position="19"/>
        <end position="84"/>
    </location>
</feature>
<accession>A0A3M7T088</accession>
<evidence type="ECO:0000313" key="2">
    <source>
        <dbReference type="EMBL" id="RNA41454.1"/>
    </source>
</evidence>